<proteinExistence type="predicted"/>
<feature type="domain" description="YprB ribonuclease H-like" evidence="1">
    <location>
        <begin position="327"/>
        <end position="516"/>
    </location>
</feature>
<dbReference type="Proteomes" id="UP001589536">
    <property type="component" value="Unassembled WGS sequence"/>
</dbReference>
<dbReference type="Pfam" id="PF13482">
    <property type="entry name" value="RNase_H_2"/>
    <property type="match status" value="1"/>
</dbReference>
<accession>A0ABV5URR6</accession>
<evidence type="ECO:0000259" key="1">
    <source>
        <dbReference type="Pfam" id="PF13482"/>
    </source>
</evidence>
<protein>
    <submittedName>
        <fullName evidence="2">TM0106 family RecB-like putative nuclease</fullName>
    </submittedName>
</protein>
<keyword evidence="3" id="KW-1185">Reference proteome</keyword>
<comment type="caution">
    <text evidence="2">The sequence shown here is derived from an EMBL/GenBank/DDBJ whole genome shotgun (WGS) entry which is preliminary data.</text>
</comment>
<gene>
    <name evidence="2" type="ORF">ACFFPI_09200</name>
</gene>
<dbReference type="RefSeq" id="WP_376954120.1">
    <property type="nucleotide sequence ID" value="NZ_JBHMBH010000019.1"/>
</dbReference>
<name>A0ABV5URR6_9MICC</name>
<dbReference type="InterPro" id="IPR038720">
    <property type="entry name" value="YprB_RNase_H-like_dom"/>
</dbReference>
<reference evidence="2 3" key="1">
    <citation type="submission" date="2024-09" db="EMBL/GenBank/DDBJ databases">
        <authorList>
            <person name="Sun Q."/>
            <person name="Mori K."/>
        </authorList>
    </citation>
    <scope>NUCLEOTIDE SEQUENCE [LARGE SCALE GENOMIC DNA]</scope>
    <source>
        <strain evidence="2 3">JCM 13519</strain>
    </source>
</reference>
<organism evidence="2 3">
    <name type="scientific">Arthrobacter methylotrophus</name>
    <dbReference type="NCBI Taxonomy" id="121291"/>
    <lineage>
        <taxon>Bacteria</taxon>
        <taxon>Bacillati</taxon>
        <taxon>Actinomycetota</taxon>
        <taxon>Actinomycetes</taxon>
        <taxon>Micrococcales</taxon>
        <taxon>Micrococcaceae</taxon>
        <taxon>Arthrobacter</taxon>
    </lineage>
</organism>
<sequence>MFFLPNPDRRVPDDLIVSATDIVAGSVCEFAAVRKLDVLLGRIRGVQEDDAMAALTAALGDKHEAKVLGLLRDEFGSSRVYEVKPPRTFDRAGLKDRHRETIQALRDGYEVIYQGSFFDAGFHGRADFLILQEDGTYAVFDTKLARSAKTEALMQLAAYADQLRNAGIPVHTDGHLILGTDETTSHPLPESIPVFNAARDRLRAVLEAHRLGSRPSTWGDPRWMTCLKCADCKAEMEAADDVMLVRRMNRSRRAKLMQAGIKTMSMFAAADLTDAGIKMDPLWAELQEQARLQSGTCEVDGTINGVSYVVLDNPALVAIPKPDPGDIFFDFEGDPLWQDPSTGQWGIEYLFGLVEFAPEGHEFLSFTAHSLEEERQALIDFIDHVTERRATYPGLHIYHYAQYEVSALRKLARRHGVMVDEVEELVETGVLFDLYETVKGSVRISDRSFSIKKLEPLYMPAGRIGVTNAVDSMVQYSIYRDAVDQGQLETAKSIFSSIKSYNEYDCISTWKLRDWLINLTR</sequence>
<evidence type="ECO:0000313" key="3">
    <source>
        <dbReference type="Proteomes" id="UP001589536"/>
    </source>
</evidence>
<evidence type="ECO:0000313" key="2">
    <source>
        <dbReference type="EMBL" id="MFB9714297.1"/>
    </source>
</evidence>
<dbReference type="InterPro" id="IPR019993">
    <property type="entry name" value="RecB_nuclease_TM0106_put"/>
</dbReference>
<dbReference type="NCBIfam" id="TIGR03491">
    <property type="entry name" value="TM0106 family RecB-like putative nuclease"/>
    <property type="match status" value="1"/>
</dbReference>
<dbReference type="EMBL" id="JBHMBH010000019">
    <property type="protein sequence ID" value="MFB9714297.1"/>
    <property type="molecule type" value="Genomic_DNA"/>
</dbReference>